<dbReference type="Pfam" id="PF11369">
    <property type="entry name" value="DUF3160"/>
    <property type="match status" value="1"/>
</dbReference>
<name>A0A5B8XWQ7_9DELT</name>
<evidence type="ECO:0000313" key="1">
    <source>
        <dbReference type="EMBL" id="QED29990.1"/>
    </source>
</evidence>
<sequence>MRGFLRTRKPSDFCGLHQITVILLRHSKPSKPPNTKLAATFRGILESGTKLGDTLGLDSSLGEFMKKLLLAALLLSACNAEVPKDTEPGVVVEPSTEVPADYNEVKALIEVSENWSVDEFLGTYTPAFETSLGYNPEDAMFLDLIDNSSLALSQDEKARLAADGFVRTEQQFPTFTYGYATIYLEDLPIFVSADSILHAVHRSYDAILKGIELTELIPAMTDLIDAMRARLADGGAEGFTPEQITDLDLYLAVAGTLLDTTPRPAIAGASQTLVDEMVAKALAAEGAEEITIFGSKRLMDWSQFEPRGHYTDNPNLERYFRAMMWLSRLDFRMLEPNEQNQLEFRRRQFYNVIAMANLMDTQSSAQHQLIEDTVGLFVGEPDALILSEVPALLTALGAASPTDVTNMTDEEIATVIQKQRFGAQRISSHFMINGIEGTTKPLSHAFTLMSQRYVVDSHVFSNVVFDRVASGTVKRMMPNPLDVAFSVFGNDQAAQLLDSELREYGYQHDLNAMRVLVDLHDEDYWNANLYNGWLDAIRALSPTATPNAAAPAVAQTEAWGRRLLTAQMASWAELRHDTLLYTKQSYTGGAACEYPDVYVEPNPLVFEKIRNFAQKGKVAVAGFDDRYTTYFDKLEYAADRLHAMAVAQETGMPHAEEDVAWINQAVVLEYGCTEDPEWATGWYPQLFFDEDSVKFDPTIADVHTQPTDAAGNTVGRVLHVGTGNAHAMVVTVETCEGPRAYVGLGSSYFEKITENFERLTDTEWAPQISSGTPAEPNWVP</sequence>
<dbReference type="AlphaFoldDB" id="A0A5B8XWQ7"/>
<evidence type="ECO:0000313" key="2">
    <source>
        <dbReference type="Proteomes" id="UP000321595"/>
    </source>
</evidence>
<gene>
    <name evidence="1" type="ORF">FRD01_22700</name>
</gene>
<protein>
    <submittedName>
        <fullName evidence="1">DUF3160 domain-containing protein</fullName>
    </submittedName>
</protein>
<reference evidence="1 2" key="1">
    <citation type="submission" date="2019-08" db="EMBL/GenBank/DDBJ databases">
        <authorList>
            <person name="Liang Q."/>
        </authorList>
    </citation>
    <scope>NUCLEOTIDE SEQUENCE [LARGE SCALE GENOMIC DNA]</scope>
    <source>
        <strain evidence="1 2">V1718</strain>
    </source>
</reference>
<keyword evidence="2" id="KW-1185">Reference proteome</keyword>
<dbReference type="InterPro" id="IPR022601">
    <property type="entry name" value="DUF3160"/>
</dbReference>
<proteinExistence type="predicted"/>
<accession>A0A5B8XWQ7</accession>
<dbReference type="OrthoDB" id="353549at2"/>
<dbReference type="KEGG" id="bbae:FRD01_22700"/>
<dbReference type="EMBL" id="CP042467">
    <property type="protein sequence ID" value="QED29990.1"/>
    <property type="molecule type" value="Genomic_DNA"/>
</dbReference>
<dbReference type="SMART" id="SM01325">
    <property type="entry name" value="DUF3160"/>
    <property type="match status" value="1"/>
</dbReference>
<organism evidence="1 2">
    <name type="scientific">Microvenator marinus</name>
    <dbReference type="NCBI Taxonomy" id="2600177"/>
    <lineage>
        <taxon>Bacteria</taxon>
        <taxon>Deltaproteobacteria</taxon>
        <taxon>Bradymonadales</taxon>
        <taxon>Microvenatoraceae</taxon>
        <taxon>Microvenator</taxon>
    </lineage>
</organism>
<dbReference type="Proteomes" id="UP000321595">
    <property type="component" value="Chromosome"/>
</dbReference>